<feature type="domain" description="HTH cro/C1-type" evidence="1">
    <location>
        <begin position="10"/>
        <end position="71"/>
    </location>
</feature>
<gene>
    <name evidence="2" type="ORF">S06H3_37246</name>
</gene>
<dbReference type="InterPro" id="IPR010982">
    <property type="entry name" value="Lambda_DNA-bd_dom_sf"/>
</dbReference>
<evidence type="ECO:0000313" key="2">
    <source>
        <dbReference type="EMBL" id="GAI22010.1"/>
    </source>
</evidence>
<dbReference type="InterPro" id="IPR001387">
    <property type="entry name" value="Cro/C1-type_HTH"/>
</dbReference>
<dbReference type="Pfam" id="PF01381">
    <property type="entry name" value="HTH_3"/>
    <property type="match status" value="1"/>
</dbReference>
<name>X1N5B4_9ZZZZ</name>
<sequence length="77" mass="8551">MQRNVVGKRVREARKQAKPPITQKDLAARLQVLGLKVDQSTISKIEQGIRPVLDFEVVALAKALKVSSVWLLEEATS</sequence>
<evidence type="ECO:0000259" key="1">
    <source>
        <dbReference type="PROSITE" id="PS50943"/>
    </source>
</evidence>
<dbReference type="EMBL" id="BARV01022612">
    <property type="protein sequence ID" value="GAI22010.1"/>
    <property type="molecule type" value="Genomic_DNA"/>
</dbReference>
<dbReference type="CDD" id="cd00093">
    <property type="entry name" value="HTH_XRE"/>
    <property type="match status" value="1"/>
</dbReference>
<dbReference type="AlphaFoldDB" id="X1N5B4"/>
<dbReference type="GO" id="GO:0003677">
    <property type="term" value="F:DNA binding"/>
    <property type="evidence" value="ECO:0007669"/>
    <property type="project" value="InterPro"/>
</dbReference>
<comment type="caution">
    <text evidence="2">The sequence shown here is derived from an EMBL/GenBank/DDBJ whole genome shotgun (WGS) entry which is preliminary data.</text>
</comment>
<accession>X1N5B4</accession>
<organism evidence="2">
    <name type="scientific">marine sediment metagenome</name>
    <dbReference type="NCBI Taxonomy" id="412755"/>
    <lineage>
        <taxon>unclassified sequences</taxon>
        <taxon>metagenomes</taxon>
        <taxon>ecological metagenomes</taxon>
    </lineage>
</organism>
<protein>
    <recommendedName>
        <fullName evidence="1">HTH cro/C1-type domain-containing protein</fullName>
    </recommendedName>
</protein>
<dbReference type="Gene3D" id="1.10.260.40">
    <property type="entry name" value="lambda repressor-like DNA-binding domains"/>
    <property type="match status" value="1"/>
</dbReference>
<dbReference type="SUPFAM" id="SSF47413">
    <property type="entry name" value="lambda repressor-like DNA-binding domains"/>
    <property type="match status" value="1"/>
</dbReference>
<proteinExistence type="predicted"/>
<dbReference type="PROSITE" id="PS50943">
    <property type="entry name" value="HTH_CROC1"/>
    <property type="match status" value="1"/>
</dbReference>
<reference evidence="2" key="1">
    <citation type="journal article" date="2014" name="Front. Microbiol.">
        <title>High frequency of phylogenetically diverse reductive dehalogenase-homologous genes in deep subseafloor sedimentary metagenomes.</title>
        <authorList>
            <person name="Kawai M."/>
            <person name="Futagami T."/>
            <person name="Toyoda A."/>
            <person name="Takaki Y."/>
            <person name="Nishi S."/>
            <person name="Hori S."/>
            <person name="Arai W."/>
            <person name="Tsubouchi T."/>
            <person name="Morono Y."/>
            <person name="Uchiyama I."/>
            <person name="Ito T."/>
            <person name="Fujiyama A."/>
            <person name="Inagaki F."/>
            <person name="Takami H."/>
        </authorList>
    </citation>
    <scope>NUCLEOTIDE SEQUENCE</scope>
    <source>
        <strain evidence="2">Expedition CK06-06</strain>
    </source>
</reference>
<dbReference type="SMART" id="SM00530">
    <property type="entry name" value="HTH_XRE"/>
    <property type="match status" value="1"/>
</dbReference>